<gene>
    <name evidence="2" type="ORF">IQ19_03872</name>
</gene>
<evidence type="ECO:0000313" key="3">
    <source>
        <dbReference type="Proteomes" id="UP000318667"/>
    </source>
</evidence>
<dbReference type="EMBL" id="VLKI01000013">
    <property type="protein sequence ID" value="TWH83137.1"/>
    <property type="molecule type" value="Genomic_DNA"/>
</dbReference>
<feature type="domain" description="Wadjet protein JetD C-terminal" evidence="1">
    <location>
        <begin position="216"/>
        <end position="375"/>
    </location>
</feature>
<dbReference type="Proteomes" id="UP000318667">
    <property type="component" value="Unassembled WGS sequence"/>
</dbReference>
<accession>A0A562JIW8</accession>
<reference evidence="2 3" key="1">
    <citation type="journal article" date="2015" name="Stand. Genomic Sci.">
        <title>Genomic Encyclopedia of Bacterial and Archaeal Type Strains, Phase III: the genomes of soil and plant-associated and newly described type strains.</title>
        <authorList>
            <person name="Whitman W.B."/>
            <person name="Woyke T."/>
            <person name="Klenk H.P."/>
            <person name="Zhou Y."/>
            <person name="Lilburn T.G."/>
            <person name="Beck B.J."/>
            <person name="De Vos P."/>
            <person name="Vandamme P."/>
            <person name="Eisen J.A."/>
            <person name="Garrity G."/>
            <person name="Hugenholtz P."/>
            <person name="Kyrpides N.C."/>
        </authorList>
    </citation>
    <scope>NUCLEOTIDE SEQUENCE [LARGE SCALE GENOMIC DNA]</scope>
    <source>
        <strain evidence="2 3">CGMCC 1.10115</strain>
    </source>
</reference>
<sequence length="376" mass="45296">MMPIRIAGEYQYGSKKFKKVNKINIIETRVRSFIEDIQHPKQKKKLNINDLEFQLRKLLHDYYEMDGYLLFHQAIESLQNEGQLTPIHNSQYNGRTPSLPLYYWVNLKVQANKWDRLQMMKLSDLFDFSFYERHPEWQTKEEWDRIQNLYAFLQSNQEREIVSLEERSLELFGHEKFLLDGISFPDGKGFLTRIGVSEEQLKVVKYGEPFVFWMKQGKEINDIQRVMIVENLSFFHTTIQLLEADQLDYEPELIIYGEGTKIERSFSFFFKIFPPKSYLFYYAGDLDAAGYGIMNRLIEKYPNCCIQPALKIYRKMLECVDQRNEQKSGQIQNLKYRDAFFEWFTEEEQGLLMQLWQENKRIPQEVLTIETWRRWM</sequence>
<dbReference type="Pfam" id="PF09983">
    <property type="entry name" value="JetD_C"/>
    <property type="match status" value="1"/>
</dbReference>
<name>A0A562JIW8_9BACI</name>
<protein>
    <submittedName>
        <fullName evidence="2">Uncharacterized protein DUF2220</fullName>
    </submittedName>
</protein>
<keyword evidence="3" id="KW-1185">Reference proteome</keyword>
<evidence type="ECO:0000259" key="1">
    <source>
        <dbReference type="Pfam" id="PF09983"/>
    </source>
</evidence>
<organism evidence="2 3">
    <name type="scientific">Cytobacillus oceanisediminis</name>
    <dbReference type="NCBI Taxonomy" id="665099"/>
    <lineage>
        <taxon>Bacteria</taxon>
        <taxon>Bacillati</taxon>
        <taxon>Bacillota</taxon>
        <taxon>Bacilli</taxon>
        <taxon>Bacillales</taxon>
        <taxon>Bacillaceae</taxon>
        <taxon>Cytobacillus</taxon>
    </lineage>
</organism>
<proteinExistence type="predicted"/>
<dbReference type="AlphaFoldDB" id="A0A562JIW8"/>
<comment type="caution">
    <text evidence="2">The sequence shown here is derived from an EMBL/GenBank/DDBJ whole genome shotgun (WGS) entry which is preliminary data.</text>
</comment>
<evidence type="ECO:0000313" key="2">
    <source>
        <dbReference type="EMBL" id="TWH83137.1"/>
    </source>
</evidence>
<dbReference type="InterPro" id="IPR024534">
    <property type="entry name" value="JetD_C"/>
</dbReference>